<evidence type="ECO:0000256" key="7">
    <source>
        <dbReference type="HAMAP-Rule" id="MF_00227"/>
    </source>
</evidence>
<dbReference type="InterPro" id="IPR020539">
    <property type="entry name" value="RNase_P_CS"/>
</dbReference>
<evidence type="ECO:0000256" key="5">
    <source>
        <dbReference type="ARBA" id="ARBA00022801"/>
    </source>
</evidence>
<keyword evidence="4 7" id="KW-0255">Endonuclease</keyword>
<dbReference type="PROSITE" id="PS00648">
    <property type="entry name" value="RIBONUCLEASE_P"/>
    <property type="match status" value="1"/>
</dbReference>
<dbReference type="InterPro" id="IPR020568">
    <property type="entry name" value="Ribosomal_Su5_D2-typ_SF"/>
</dbReference>
<dbReference type="RefSeq" id="WP_204016926.1">
    <property type="nucleotide sequence ID" value="NZ_BOOG01000031.1"/>
</dbReference>
<dbReference type="InterPro" id="IPR000100">
    <property type="entry name" value="RNase_P"/>
</dbReference>
<comment type="subunit">
    <text evidence="7">Consists of a catalytic RNA component (M1 or rnpB) and a protein subunit.</text>
</comment>
<gene>
    <name evidence="7 9" type="primary">rnpA</name>
    <name evidence="9" type="ORF">Mth01_34830</name>
</gene>
<name>A0A8J3RAD3_9ACTN</name>
<dbReference type="Proteomes" id="UP000610966">
    <property type="component" value="Unassembled WGS sequence"/>
</dbReference>
<keyword evidence="10" id="KW-1185">Reference proteome</keyword>
<dbReference type="GO" id="GO:0001682">
    <property type="term" value="P:tRNA 5'-leader removal"/>
    <property type="evidence" value="ECO:0007669"/>
    <property type="project" value="UniProtKB-UniRule"/>
</dbReference>
<dbReference type="HAMAP" id="MF_00227">
    <property type="entry name" value="RNase_P"/>
    <property type="match status" value="1"/>
</dbReference>
<dbReference type="NCBIfam" id="TIGR00188">
    <property type="entry name" value="rnpA"/>
    <property type="match status" value="1"/>
</dbReference>
<evidence type="ECO:0000256" key="3">
    <source>
        <dbReference type="ARBA" id="ARBA00022722"/>
    </source>
</evidence>
<evidence type="ECO:0000256" key="8">
    <source>
        <dbReference type="NCBIfam" id="TIGR00188"/>
    </source>
</evidence>
<dbReference type="PANTHER" id="PTHR33992:SF1">
    <property type="entry name" value="RIBONUCLEASE P PROTEIN COMPONENT"/>
    <property type="match status" value="1"/>
</dbReference>
<dbReference type="GO" id="GO:0000049">
    <property type="term" value="F:tRNA binding"/>
    <property type="evidence" value="ECO:0007669"/>
    <property type="project" value="UniProtKB-UniRule"/>
</dbReference>
<dbReference type="GO" id="GO:0042781">
    <property type="term" value="F:3'-tRNA processing endoribonuclease activity"/>
    <property type="evidence" value="ECO:0007669"/>
    <property type="project" value="TreeGrafter"/>
</dbReference>
<evidence type="ECO:0000313" key="10">
    <source>
        <dbReference type="Proteomes" id="UP000610966"/>
    </source>
</evidence>
<sequence>MLPSASRMRRGEEFADAIRRGRRAGRPMLVAHLKTREADVPPLVGFVVSKAVGGAVVRNRVRRRLRHLMRTRLTAIPRGSLLVVRANPPAASARSEHLATELDVVLDRLLRGRRSESRTLTDGRS</sequence>
<keyword evidence="6 7" id="KW-0694">RNA-binding</keyword>
<evidence type="ECO:0000256" key="1">
    <source>
        <dbReference type="ARBA" id="ARBA00002663"/>
    </source>
</evidence>
<dbReference type="SUPFAM" id="SSF54211">
    <property type="entry name" value="Ribosomal protein S5 domain 2-like"/>
    <property type="match status" value="1"/>
</dbReference>
<dbReference type="Pfam" id="PF00825">
    <property type="entry name" value="Ribonuclease_P"/>
    <property type="match status" value="1"/>
</dbReference>
<dbReference type="InterPro" id="IPR014721">
    <property type="entry name" value="Ribsml_uS5_D2-typ_fold_subgr"/>
</dbReference>
<comment type="catalytic activity">
    <reaction evidence="7">
        <text>Endonucleolytic cleavage of RNA, removing 5'-extranucleotides from tRNA precursor.</text>
        <dbReference type="EC" id="3.1.26.5"/>
    </reaction>
</comment>
<dbReference type="AlphaFoldDB" id="A0A8J3RAD3"/>
<reference evidence="9" key="1">
    <citation type="submission" date="2021-01" db="EMBL/GenBank/DDBJ databases">
        <title>Whole genome shotgun sequence of Sphaerimonospora thailandensis NBRC 107569.</title>
        <authorList>
            <person name="Komaki H."/>
            <person name="Tamura T."/>
        </authorList>
    </citation>
    <scope>NUCLEOTIDE SEQUENCE</scope>
    <source>
        <strain evidence="9">NBRC 107569</strain>
    </source>
</reference>
<proteinExistence type="inferred from homology"/>
<organism evidence="9 10">
    <name type="scientific">Sphaerimonospora thailandensis</name>
    <dbReference type="NCBI Taxonomy" id="795644"/>
    <lineage>
        <taxon>Bacteria</taxon>
        <taxon>Bacillati</taxon>
        <taxon>Actinomycetota</taxon>
        <taxon>Actinomycetes</taxon>
        <taxon>Streptosporangiales</taxon>
        <taxon>Streptosporangiaceae</taxon>
        <taxon>Sphaerimonospora</taxon>
    </lineage>
</organism>
<protein>
    <recommendedName>
        <fullName evidence="7 8">Ribonuclease P protein component</fullName>
        <shortName evidence="7">RNase P protein</shortName>
        <shortName evidence="7">RNaseP protein</shortName>
        <ecNumber evidence="7 8">3.1.26.5</ecNumber>
    </recommendedName>
    <alternativeName>
        <fullName evidence="7">Protein C5</fullName>
    </alternativeName>
</protein>
<dbReference type="EC" id="3.1.26.5" evidence="7 8"/>
<dbReference type="GO" id="GO:0004526">
    <property type="term" value="F:ribonuclease P activity"/>
    <property type="evidence" value="ECO:0007669"/>
    <property type="project" value="UniProtKB-UniRule"/>
</dbReference>
<keyword evidence="3 7" id="KW-0540">Nuclease</keyword>
<dbReference type="GO" id="GO:0030677">
    <property type="term" value="C:ribonuclease P complex"/>
    <property type="evidence" value="ECO:0007669"/>
    <property type="project" value="TreeGrafter"/>
</dbReference>
<dbReference type="EMBL" id="BOOG01000031">
    <property type="protein sequence ID" value="GIH71230.1"/>
    <property type="molecule type" value="Genomic_DNA"/>
</dbReference>
<evidence type="ECO:0000313" key="9">
    <source>
        <dbReference type="EMBL" id="GIH71230.1"/>
    </source>
</evidence>
<keyword evidence="2 7" id="KW-0819">tRNA processing</keyword>
<keyword evidence="5 7" id="KW-0378">Hydrolase</keyword>
<accession>A0A8J3RAD3</accession>
<evidence type="ECO:0000256" key="4">
    <source>
        <dbReference type="ARBA" id="ARBA00022759"/>
    </source>
</evidence>
<comment type="similarity">
    <text evidence="7">Belongs to the RnpA family.</text>
</comment>
<evidence type="ECO:0000256" key="2">
    <source>
        <dbReference type="ARBA" id="ARBA00022694"/>
    </source>
</evidence>
<dbReference type="PANTHER" id="PTHR33992">
    <property type="entry name" value="RIBONUCLEASE P PROTEIN COMPONENT"/>
    <property type="match status" value="1"/>
</dbReference>
<dbReference type="Gene3D" id="3.30.230.10">
    <property type="match status" value="1"/>
</dbReference>
<evidence type="ECO:0000256" key="6">
    <source>
        <dbReference type="ARBA" id="ARBA00022884"/>
    </source>
</evidence>
<comment type="function">
    <text evidence="1 7">RNaseP catalyzes the removal of the 5'-leader sequence from pre-tRNA to produce the mature 5'-terminus. It can also cleave other RNA substrates such as 4.5S RNA. The protein component plays an auxiliary but essential role in vivo by binding to the 5'-leader sequence and broadening the substrate specificity of the ribozyme.</text>
</comment>
<comment type="caution">
    <text evidence="9">The sequence shown here is derived from an EMBL/GenBank/DDBJ whole genome shotgun (WGS) entry which is preliminary data.</text>
</comment>